<dbReference type="Pfam" id="PF00931">
    <property type="entry name" value="NB-ARC"/>
    <property type="match status" value="1"/>
</dbReference>
<dbReference type="SUPFAM" id="SSF52200">
    <property type="entry name" value="Toll/Interleukin receptor TIR domain"/>
    <property type="match status" value="1"/>
</dbReference>
<dbReference type="InterPro" id="IPR000157">
    <property type="entry name" value="TIR_dom"/>
</dbReference>
<dbReference type="InterPro" id="IPR044974">
    <property type="entry name" value="Disease_R_plants"/>
</dbReference>
<feature type="domain" description="NB-ARC" evidence="1">
    <location>
        <begin position="114"/>
        <end position="161"/>
    </location>
</feature>
<dbReference type="SUPFAM" id="SSF52540">
    <property type="entry name" value="P-loop containing nucleoside triphosphate hydrolases"/>
    <property type="match status" value="1"/>
</dbReference>
<sequence>MVIISSSNMAVLGANGYSYDVFLSFRGEDTRNSFTDHLYDALKRAGISTFRDSEEINRGEELKPEIERAEQFKEPRLHPETSFLKEIVDTIYNKVGYKDVYLPPNITGMATHHQEIEFWLKQSNLEIIAICGMGGSGKTTLAKYIYDTKWRSFENASFVKDIGSRCKGPNDLLNLQEQLLKDILGEKRENQLVTLLGTGKINAESKIIITTRENTNNWHAFGCKSPMEGFEELAVRSSNDIVKEIHWHFASRLLKCPSKRSRVLALVVTTYSYWSKGRETMEGLALDMQMLRKERFAFKSSSLKTDALKKMDNLKLLQLNFVELDGSYENFSEDLRWLCWLGLRLKTIPSDLFMGNMVAIDLSYSNLEVFEPPMV</sequence>
<dbReference type="Pfam" id="PF01582">
    <property type="entry name" value="TIR"/>
    <property type="match status" value="1"/>
</dbReference>
<keyword evidence="4" id="KW-1185">Reference proteome</keyword>
<reference evidence="3" key="1">
    <citation type="journal article" date="2022" name="Int. J. Mol. Sci.">
        <title>Draft Genome of Tanacetum Coccineum: Genomic Comparison of Closely Related Tanacetum-Family Plants.</title>
        <authorList>
            <person name="Yamashiro T."/>
            <person name="Shiraishi A."/>
            <person name="Nakayama K."/>
            <person name="Satake H."/>
        </authorList>
    </citation>
    <scope>NUCLEOTIDE SEQUENCE</scope>
</reference>
<name>A0ABQ5GD60_9ASTR</name>
<evidence type="ECO:0000313" key="4">
    <source>
        <dbReference type="Proteomes" id="UP001151760"/>
    </source>
</evidence>
<evidence type="ECO:0000259" key="1">
    <source>
        <dbReference type="Pfam" id="PF00931"/>
    </source>
</evidence>
<dbReference type="Gene3D" id="3.40.50.300">
    <property type="entry name" value="P-loop containing nucleotide triphosphate hydrolases"/>
    <property type="match status" value="1"/>
</dbReference>
<protein>
    <submittedName>
        <fullName evidence="3">NB-ARC domains-containing protein</fullName>
    </submittedName>
</protein>
<organism evidence="3 4">
    <name type="scientific">Tanacetum coccineum</name>
    <dbReference type="NCBI Taxonomy" id="301880"/>
    <lineage>
        <taxon>Eukaryota</taxon>
        <taxon>Viridiplantae</taxon>
        <taxon>Streptophyta</taxon>
        <taxon>Embryophyta</taxon>
        <taxon>Tracheophyta</taxon>
        <taxon>Spermatophyta</taxon>
        <taxon>Magnoliopsida</taxon>
        <taxon>eudicotyledons</taxon>
        <taxon>Gunneridae</taxon>
        <taxon>Pentapetalae</taxon>
        <taxon>asterids</taxon>
        <taxon>campanulids</taxon>
        <taxon>Asterales</taxon>
        <taxon>Asteraceae</taxon>
        <taxon>Asteroideae</taxon>
        <taxon>Anthemideae</taxon>
        <taxon>Anthemidinae</taxon>
        <taxon>Tanacetum</taxon>
    </lineage>
</organism>
<comment type="caution">
    <text evidence="3">The sequence shown here is derived from an EMBL/GenBank/DDBJ whole genome shotgun (WGS) entry which is preliminary data.</text>
</comment>
<dbReference type="EMBL" id="BQNB010018342">
    <property type="protein sequence ID" value="GJT73334.1"/>
    <property type="molecule type" value="Genomic_DNA"/>
</dbReference>
<dbReference type="InterPro" id="IPR002182">
    <property type="entry name" value="NB-ARC"/>
</dbReference>
<accession>A0ABQ5GD60</accession>
<dbReference type="PANTHER" id="PTHR11017:SF307">
    <property type="entry name" value="TIR DOMAIN, P-LOOP CONTAINING NUCLEOSIDE TRIPHOSPHATE HYDROLASE"/>
    <property type="match status" value="1"/>
</dbReference>
<dbReference type="Gene3D" id="3.40.50.10140">
    <property type="entry name" value="Toll/interleukin-1 receptor homology (TIR) domain"/>
    <property type="match status" value="1"/>
</dbReference>
<dbReference type="Proteomes" id="UP001151760">
    <property type="component" value="Unassembled WGS sequence"/>
</dbReference>
<dbReference type="InterPro" id="IPR027417">
    <property type="entry name" value="P-loop_NTPase"/>
</dbReference>
<evidence type="ECO:0000259" key="2">
    <source>
        <dbReference type="Pfam" id="PF01582"/>
    </source>
</evidence>
<proteinExistence type="predicted"/>
<gene>
    <name evidence="3" type="ORF">Tco_1032620</name>
</gene>
<feature type="domain" description="TIR" evidence="2">
    <location>
        <begin position="19"/>
        <end position="69"/>
    </location>
</feature>
<dbReference type="InterPro" id="IPR035897">
    <property type="entry name" value="Toll_tir_struct_dom_sf"/>
</dbReference>
<evidence type="ECO:0000313" key="3">
    <source>
        <dbReference type="EMBL" id="GJT73334.1"/>
    </source>
</evidence>
<reference evidence="3" key="2">
    <citation type="submission" date="2022-01" db="EMBL/GenBank/DDBJ databases">
        <authorList>
            <person name="Yamashiro T."/>
            <person name="Shiraishi A."/>
            <person name="Satake H."/>
            <person name="Nakayama K."/>
        </authorList>
    </citation>
    <scope>NUCLEOTIDE SEQUENCE</scope>
</reference>
<dbReference type="PANTHER" id="PTHR11017">
    <property type="entry name" value="LEUCINE-RICH REPEAT-CONTAINING PROTEIN"/>
    <property type="match status" value="1"/>
</dbReference>